<proteinExistence type="predicted"/>
<evidence type="ECO:0000313" key="3">
    <source>
        <dbReference type="Proteomes" id="UP000807504"/>
    </source>
</evidence>
<name>A0A8T0ETW2_ARGBR</name>
<dbReference type="EMBL" id="JABXBU010002072">
    <property type="protein sequence ID" value="KAF8777785.1"/>
    <property type="molecule type" value="Genomic_DNA"/>
</dbReference>
<dbReference type="AlphaFoldDB" id="A0A8T0ETW2"/>
<accession>A0A8T0ETW2</accession>
<sequence length="102" mass="11201">MRKEGVQHPPRRSNSNFNAESGTIGVKLHQESPSGTLCHSPQEPIFWSGDGCHSGLDLESMFGQGFLGATLGRAVIFSNKLSGIRIQRALQIEAIGFWWADF</sequence>
<evidence type="ECO:0000256" key="1">
    <source>
        <dbReference type="SAM" id="MobiDB-lite"/>
    </source>
</evidence>
<reference evidence="2" key="2">
    <citation type="submission" date="2020-06" db="EMBL/GenBank/DDBJ databases">
        <authorList>
            <person name="Sheffer M."/>
        </authorList>
    </citation>
    <scope>NUCLEOTIDE SEQUENCE</scope>
</reference>
<evidence type="ECO:0000313" key="2">
    <source>
        <dbReference type="EMBL" id="KAF8777785.1"/>
    </source>
</evidence>
<feature type="compositionally biased region" description="Polar residues" evidence="1">
    <location>
        <begin position="12"/>
        <end position="21"/>
    </location>
</feature>
<reference evidence="2" key="1">
    <citation type="journal article" date="2020" name="bioRxiv">
        <title>Chromosome-level reference genome of the European wasp spider Argiope bruennichi: a resource for studies on range expansion and evolutionary adaptation.</title>
        <authorList>
            <person name="Sheffer M.M."/>
            <person name="Hoppe A."/>
            <person name="Krehenwinkel H."/>
            <person name="Uhl G."/>
            <person name="Kuss A.W."/>
            <person name="Jensen L."/>
            <person name="Jensen C."/>
            <person name="Gillespie R.G."/>
            <person name="Hoff K.J."/>
            <person name="Prost S."/>
        </authorList>
    </citation>
    <scope>NUCLEOTIDE SEQUENCE</scope>
</reference>
<feature type="region of interest" description="Disordered" evidence="1">
    <location>
        <begin position="1"/>
        <end position="24"/>
    </location>
</feature>
<dbReference type="Proteomes" id="UP000807504">
    <property type="component" value="Unassembled WGS sequence"/>
</dbReference>
<gene>
    <name evidence="2" type="ORF">HNY73_014591</name>
</gene>
<keyword evidence="3" id="KW-1185">Reference proteome</keyword>
<organism evidence="2 3">
    <name type="scientific">Argiope bruennichi</name>
    <name type="common">Wasp spider</name>
    <name type="synonym">Aranea bruennichi</name>
    <dbReference type="NCBI Taxonomy" id="94029"/>
    <lineage>
        <taxon>Eukaryota</taxon>
        <taxon>Metazoa</taxon>
        <taxon>Ecdysozoa</taxon>
        <taxon>Arthropoda</taxon>
        <taxon>Chelicerata</taxon>
        <taxon>Arachnida</taxon>
        <taxon>Araneae</taxon>
        <taxon>Araneomorphae</taxon>
        <taxon>Entelegynae</taxon>
        <taxon>Araneoidea</taxon>
        <taxon>Araneidae</taxon>
        <taxon>Argiope</taxon>
    </lineage>
</organism>
<comment type="caution">
    <text evidence="2">The sequence shown here is derived from an EMBL/GenBank/DDBJ whole genome shotgun (WGS) entry which is preliminary data.</text>
</comment>
<protein>
    <submittedName>
        <fullName evidence="2">Uncharacterized protein</fullName>
    </submittedName>
</protein>